<accession>A0A8G2CJX5</accession>
<sequence length="140" mass="15180">MITKSPAKIVPPPEPSPLLDAVTTLTTVLEAENKALRQSDFGASGALADAKRLAIVSLESLTHHQPPSPRLMPEALHRRLDSAIEQNRLLLRRSIDTQQRVIATILQAIDPEPLDGHYPGHNGAESSHRNTAPVALTLRA</sequence>
<proteinExistence type="predicted"/>
<comment type="caution">
    <text evidence="2">The sequence shown here is derived from an EMBL/GenBank/DDBJ whole genome shotgun (WGS) entry which is preliminary data.</text>
</comment>
<dbReference type="Proteomes" id="UP000186308">
    <property type="component" value="Unassembled WGS sequence"/>
</dbReference>
<gene>
    <name evidence="2" type="ORF">SAMN05421828_10747</name>
</gene>
<dbReference type="AlphaFoldDB" id="A0A8G2CJX5"/>
<evidence type="ECO:0000313" key="2">
    <source>
        <dbReference type="EMBL" id="SIQ62869.1"/>
    </source>
</evidence>
<evidence type="ECO:0008006" key="4">
    <source>
        <dbReference type="Google" id="ProtNLM"/>
    </source>
</evidence>
<reference evidence="2 3" key="1">
    <citation type="submission" date="2017-01" db="EMBL/GenBank/DDBJ databases">
        <authorList>
            <person name="Varghese N."/>
            <person name="Submissions S."/>
        </authorList>
    </citation>
    <scope>NUCLEOTIDE SEQUENCE [LARGE SCALE GENOMIC DNA]</scope>
    <source>
        <strain evidence="2 3">ATCC 35905</strain>
    </source>
</reference>
<name>A0A8G2CJX5_ACIRU</name>
<dbReference type="RefSeq" id="WP_051657189.1">
    <property type="nucleotide sequence ID" value="NZ_FTNE01000007.1"/>
</dbReference>
<evidence type="ECO:0000256" key="1">
    <source>
        <dbReference type="SAM" id="MobiDB-lite"/>
    </source>
</evidence>
<keyword evidence="3" id="KW-1185">Reference proteome</keyword>
<dbReference type="EMBL" id="FTNE01000007">
    <property type="protein sequence ID" value="SIQ62869.1"/>
    <property type="molecule type" value="Genomic_DNA"/>
</dbReference>
<feature type="region of interest" description="Disordered" evidence="1">
    <location>
        <begin position="118"/>
        <end position="140"/>
    </location>
</feature>
<protein>
    <recommendedName>
        <fullName evidence="4">FlgN protein</fullName>
    </recommendedName>
</protein>
<evidence type="ECO:0000313" key="3">
    <source>
        <dbReference type="Proteomes" id="UP000186308"/>
    </source>
</evidence>
<organism evidence="2 3">
    <name type="scientific">Acidiphilium rubrum</name>
    <dbReference type="NCBI Taxonomy" id="526"/>
    <lineage>
        <taxon>Bacteria</taxon>
        <taxon>Pseudomonadati</taxon>
        <taxon>Pseudomonadota</taxon>
        <taxon>Alphaproteobacteria</taxon>
        <taxon>Acetobacterales</taxon>
        <taxon>Acidocellaceae</taxon>
        <taxon>Acidiphilium</taxon>
    </lineage>
</organism>